<protein>
    <recommendedName>
        <fullName evidence="6">Par3/HAL N-terminal domain-containing protein</fullName>
    </recommendedName>
</protein>
<dbReference type="InterPro" id="IPR052213">
    <property type="entry name" value="PAR3"/>
</dbReference>
<keyword evidence="4" id="KW-0677">Repeat</keyword>
<name>A0A1A6GKD2_NEOLE</name>
<feature type="domain" description="Par3/HAL N-terminal" evidence="6">
    <location>
        <begin position="76"/>
        <end position="111"/>
    </location>
</feature>
<dbReference type="PANTHER" id="PTHR16484">
    <property type="entry name" value="PARTITIONING DEFECTIVE 3 RELATED"/>
    <property type="match status" value="1"/>
</dbReference>
<evidence type="ECO:0000256" key="1">
    <source>
        <dbReference type="ARBA" id="ARBA00004435"/>
    </source>
</evidence>
<sequence length="137" mass="15036">MCSLWYFPSVVCSVVEWPAFCDFGTSKRGSRQKAEVDTVARFIILSFITVKALGGCAAGLAWASSAQLVTISGRRGEDPNYWIQVHRLEHGDGGILDLDDILCDVADDKDREGLSEGPAAVKVFEPQKSHFKSQQKT</sequence>
<dbReference type="GO" id="GO:0043296">
    <property type="term" value="C:apical junction complex"/>
    <property type="evidence" value="ECO:0007669"/>
    <property type="project" value="TreeGrafter"/>
</dbReference>
<dbReference type="Pfam" id="PF12053">
    <property type="entry name" value="Par3_HAL_N_term"/>
    <property type="match status" value="1"/>
</dbReference>
<accession>A0A1A6GKD2</accession>
<evidence type="ECO:0000256" key="4">
    <source>
        <dbReference type="ARBA" id="ARBA00022737"/>
    </source>
</evidence>
<keyword evidence="2" id="KW-0796">Tight junction</keyword>
<evidence type="ECO:0000256" key="5">
    <source>
        <dbReference type="ARBA" id="ARBA00023306"/>
    </source>
</evidence>
<evidence type="ECO:0000313" key="8">
    <source>
        <dbReference type="Proteomes" id="UP000092124"/>
    </source>
</evidence>
<feature type="non-terminal residue" evidence="7">
    <location>
        <position position="137"/>
    </location>
</feature>
<dbReference type="GO" id="GO:0016324">
    <property type="term" value="C:apical plasma membrane"/>
    <property type="evidence" value="ECO:0007669"/>
    <property type="project" value="TreeGrafter"/>
</dbReference>
<dbReference type="PANTHER" id="PTHR16484:SF10">
    <property type="entry name" value="PARTITIONING DEFECTIVE 3 HOMOLOG"/>
    <property type="match status" value="1"/>
</dbReference>
<dbReference type="GO" id="GO:0030010">
    <property type="term" value="P:establishment of cell polarity"/>
    <property type="evidence" value="ECO:0007669"/>
    <property type="project" value="TreeGrafter"/>
</dbReference>
<dbReference type="GO" id="GO:0005938">
    <property type="term" value="C:cell cortex"/>
    <property type="evidence" value="ECO:0007669"/>
    <property type="project" value="TreeGrafter"/>
</dbReference>
<dbReference type="Proteomes" id="UP000092124">
    <property type="component" value="Unassembled WGS sequence"/>
</dbReference>
<dbReference type="GO" id="GO:0051660">
    <property type="term" value="P:establishment of centrosome localization"/>
    <property type="evidence" value="ECO:0007669"/>
    <property type="project" value="TreeGrafter"/>
</dbReference>
<organism evidence="7 8">
    <name type="scientific">Neotoma lepida</name>
    <name type="common">Desert woodrat</name>
    <dbReference type="NCBI Taxonomy" id="56216"/>
    <lineage>
        <taxon>Eukaryota</taxon>
        <taxon>Metazoa</taxon>
        <taxon>Chordata</taxon>
        <taxon>Craniata</taxon>
        <taxon>Vertebrata</taxon>
        <taxon>Euteleostomi</taxon>
        <taxon>Mammalia</taxon>
        <taxon>Eutheria</taxon>
        <taxon>Euarchontoglires</taxon>
        <taxon>Glires</taxon>
        <taxon>Rodentia</taxon>
        <taxon>Myomorpha</taxon>
        <taxon>Muroidea</taxon>
        <taxon>Cricetidae</taxon>
        <taxon>Neotominae</taxon>
        <taxon>Neotoma</taxon>
    </lineage>
</organism>
<dbReference type="GO" id="GO:0005912">
    <property type="term" value="C:adherens junction"/>
    <property type="evidence" value="ECO:0007669"/>
    <property type="project" value="TreeGrafter"/>
</dbReference>
<evidence type="ECO:0000256" key="2">
    <source>
        <dbReference type="ARBA" id="ARBA00022427"/>
    </source>
</evidence>
<keyword evidence="2" id="KW-0965">Cell junction</keyword>
<dbReference type="GO" id="GO:0008104">
    <property type="term" value="P:intracellular protein localization"/>
    <property type="evidence" value="ECO:0007669"/>
    <property type="project" value="TreeGrafter"/>
</dbReference>
<dbReference type="STRING" id="56216.A0A1A6GKD2"/>
<keyword evidence="8" id="KW-1185">Reference proteome</keyword>
<comment type="caution">
    <text evidence="7">The sequence shown here is derived from an EMBL/GenBank/DDBJ whole genome shotgun (WGS) entry which is preliminary data.</text>
</comment>
<dbReference type="InterPro" id="IPR021922">
    <property type="entry name" value="Par3/HAL_N"/>
</dbReference>
<dbReference type="GO" id="GO:0045197">
    <property type="term" value="P:establishment or maintenance of epithelial cell apical/basal polarity"/>
    <property type="evidence" value="ECO:0007669"/>
    <property type="project" value="TreeGrafter"/>
</dbReference>
<keyword evidence="3" id="KW-0132">Cell division</keyword>
<keyword evidence="5" id="KW-0131">Cell cycle</keyword>
<dbReference type="GO" id="GO:0000226">
    <property type="term" value="P:microtubule cytoskeleton organization"/>
    <property type="evidence" value="ECO:0007669"/>
    <property type="project" value="TreeGrafter"/>
</dbReference>
<dbReference type="Gene3D" id="3.10.20.90">
    <property type="entry name" value="Phosphatidylinositol 3-kinase Catalytic Subunit, Chain A, domain 1"/>
    <property type="match status" value="1"/>
</dbReference>
<evidence type="ECO:0000256" key="3">
    <source>
        <dbReference type="ARBA" id="ARBA00022618"/>
    </source>
</evidence>
<reference evidence="7 8" key="1">
    <citation type="submission" date="2016-06" db="EMBL/GenBank/DDBJ databases">
        <title>The Draft Genome Sequence and Annotation of the Desert Woodrat Neotoma lepida.</title>
        <authorList>
            <person name="Campbell M."/>
            <person name="Oakeson K.F."/>
            <person name="Yandell M."/>
            <person name="Halpert J.R."/>
            <person name="Dearing D."/>
        </authorList>
    </citation>
    <scope>NUCLEOTIDE SEQUENCE [LARGE SCALE GENOMIC DNA]</scope>
    <source>
        <strain evidence="7">417</strain>
        <tissue evidence="7">Liver</tissue>
    </source>
</reference>
<dbReference type="EMBL" id="LZPO01087191">
    <property type="protein sequence ID" value="OBS66728.1"/>
    <property type="molecule type" value="Genomic_DNA"/>
</dbReference>
<gene>
    <name evidence="7" type="ORF">A6R68_04729</name>
</gene>
<dbReference type="GO" id="GO:0035091">
    <property type="term" value="F:phosphatidylinositol binding"/>
    <property type="evidence" value="ECO:0007669"/>
    <property type="project" value="TreeGrafter"/>
</dbReference>
<dbReference type="GO" id="GO:0007155">
    <property type="term" value="P:cell adhesion"/>
    <property type="evidence" value="ECO:0007669"/>
    <property type="project" value="TreeGrafter"/>
</dbReference>
<dbReference type="GO" id="GO:0051301">
    <property type="term" value="P:cell division"/>
    <property type="evidence" value="ECO:0007669"/>
    <property type="project" value="UniProtKB-KW"/>
</dbReference>
<dbReference type="AlphaFoldDB" id="A0A1A6GKD2"/>
<evidence type="ECO:0000259" key="6">
    <source>
        <dbReference type="Pfam" id="PF12053"/>
    </source>
</evidence>
<comment type="subcellular location">
    <subcellularLocation>
        <location evidence="1">Cell junction</location>
        <location evidence="1">Tight junction</location>
    </subcellularLocation>
</comment>
<evidence type="ECO:0000313" key="7">
    <source>
        <dbReference type="EMBL" id="OBS66728.1"/>
    </source>
</evidence>
<proteinExistence type="predicted"/>